<evidence type="ECO:0000313" key="2">
    <source>
        <dbReference type="EMBL" id="KAF8463199.1"/>
    </source>
</evidence>
<comment type="caution">
    <text evidence="2">The sequence shown here is derived from an EMBL/GenBank/DDBJ whole genome shotgun (WGS) entry which is preliminary data.</text>
</comment>
<evidence type="ECO:0000313" key="3">
    <source>
        <dbReference type="Proteomes" id="UP000759537"/>
    </source>
</evidence>
<dbReference type="AlphaFoldDB" id="A0A9P5JVE1"/>
<reference evidence="2" key="1">
    <citation type="submission" date="2019-10" db="EMBL/GenBank/DDBJ databases">
        <authorList>
            <consortium name="DOE Joint Genome Institute"/>
            <person name="Kuo A."/>
            <person name="Miyauchi S."/>
            <person name="Kiss E."/>
            <person name="Drula E."/>
            <person name="Kohler A."/>
            <person name="Sanchez-Garcia M."/>
            <person name="Andreopoulos B."/>
            <person name="Barry K.W."/>
            <person name="Bonito G."/>
            <person name="Buee M."/>
            <person name="Carver A."/>
            <person name="Chen C."/>
            <person name="Cichocki N."/>
            <person name="Clum A."/>
            <person name="Culley D."/>
            <person name="Crous P.W."/>
            <person name="Fauchery L."/>
            <person name="Girlanda M."/>
            <person name="Hayes R."/>
            <person name="Keri Z."/>
            <person name="LaButti K."/>
            <person name="Lipzen A."/>
            <person name="Lombard V."/>
            <person name="Magnuson J."/>
            <person name="Maillard F."/>
            <person name="Morin E."/>
            <person name="Murat C."/>
            <person name="Nolan M."/>
            <person name="Ohm R."/>
            <person name="Pangilinan J."/>
            <person name="Pereira M."/>
            <person name="Perotto S."/>
            <person name="Peter M."/>
            <person name="Riley R."/>
            <person name="Sitrit Y."/>
            <person name="Stielow B."/>
            <person name="Szollosi G."/>
            <person name="Zifcakova L."/>
            <person name="Stursova M."/>
            <person name="Spatafora J.W."/>
            <person name="Tedersoo L."/>
            <person name="Vaario L.-M."/>
            <person name="Yamada A."/>
            <person name="Yan M."/>
            <person name="Wang P."/>
            <person name="Xu J."/>
            <person name="Bruns T."/>
            <person name="Baldrian P."/>
            <person name="Vilgalys R."/>
            <person name="Henrissat B."/>
            <person name="Grigoriev I.V."/>
            <person name="Hibbett D."/>
            <person name="Nagy L.G."/>
            <person name="Martin F.M."/>
        </authorList>
    </citation>
    <scope>NUCLEOTIDE SEQUENCE</scope>
    <source>
        <strain evidence="2">Prilba</strain>
    </source>
</reference>
<protein>
    <submittedName>
        <fullName evidence="2">Uncharacterized protein</fullName>
    </submittedName>
</protein>
<gene>
    <name evidence="2" type="ORF">DFH94DRAFT_640531</name>
</gene>
<dbReference type="Gene3D" id="3.40.50.10810">
    <property type="entry name" value="Tandem AAA-ATPase domain"/>
    <property type="match status" value="1"/>
</dbReference>
<feature type="region of interest" description="Disordered" evidence="1">
    <location>
        <begin position="1"/>
        <end position="21"/>
    </location>
</feature>
<dbReference type="InterPro" id="IPR038718">
    <property type="entry name" value="SNF2-like_sf"/>
</dbReference>
<name>A0A9P5JVE1_9AGAM</name>
<organism evidence="2 3">
    <name type="scientific">Russula ochroleuca</name>
    <dbReference type="NCBI Taxonomy" id="152965"/>
    <lineage>
        <taxon>Eukaryota</taxon>
        <taxon>Fungi</taxon>
        <taxon>Dikarya</taxon>
        <taxon>Basidiomycota</taxon>
        <taxon>Agaricomycotina</taxon>
        <taxon>Agaricomycetes</taxon>
        <taxon>Russulales</taxon>
        <taxon>Russulaceae</taxon>
        <taxon>Russula</taxon>
    </lineage>
</organism>
<accession>A0A9P5JVE1</accession>
<sequence>MRVNCDDSSEEESEEPLKRARVLPDDAKPAFVQPGLITGAKLRDYQLEGVAWMVSLWENGISGILGEPLLH</sequence>
<keyword evidence="3" id="KW-1185">Reference proteome</keyword>
<evidence type="ECO:0000256" key="1">
    <source>
        <dbReference type="SAM" id="MobiDB-lite"/>
    </source>
</evidence>
<dbReference type="Proteomes" id="UP000759537">
    <property type="component" value="Unassembled WGS sequence"/>
</dbReference>
<proteinExistence type="predicted"/>
<reference evidence="2" key="2">
    <citation type="journal article" date="2020" name="Nat. Commun.">
        <title>Large-scale genome sequencing of mycorrhizal fungi provides insights into the early evolution of symbiotic traits.</title>
        <authorList>
            <person name="Miyauchi S."/>
            <person name="Kiss E."/>
            <person name="Kuo A."/>
            <person name="Drula E."/>
            <person name="Kohler A."/>
            <person name="Sanchez-Garcia M."/>
            <person name="Morin E."/>
            <person name="Andreopoulos B."/>
            <person name="Barry K.W."/>
            <person name="Bonito G."/>
            <person name="Buee M."/>
            <person name="Carver A."/>
            <person name="Chen C."/>
            <person name="Cichocki N."/>
            <person name="Clum A."/>
            <person name="Culley D."/>
            <person name="Crous P.W."/>
            <person name="Fauchery L."/>
            <person name="Girlanda M."/>
            <person name="Hayes R.D."/>
            <person name="Keri Z."/>
            <person name="LaButti K."/>
            <person name="Lipzen A."/>
            <person name="Lombard V."/>
            <person name="Magnuson J."/>
            <person name="Maillard F."/>
            <person name="Murat C."/>
            <person name="Nolan M."/>
            <person name="Ohm R.A."/>
            <person name="Pangilinan J."/>
            <person name="Pereira M.F."/>
            <person name="Perotto S."/>
            <person name="Peter M."/>
            <person name="Pfister S."/>
            <person name="Riley R."/>
            <person name="Sitrit Y."/>
            <person name="Stielow J.B."/>
            <person name="Szollosi G."/>
            <person name="Zifcakova L."/>
            <person name="Stursova M."/>
            <person name="Spatafora J.W."/>
            <person name="Tedersoo L."/>
            <person name="Vaario L.M."/>
            <person name="Yamada A."/>
            <person name="Yan M."/>
            <person name="Wang P."/>
            <person name="Xu J."/>
            <person name="Bruns T."/>
            <person name="Baldrian P."/>
            <person name="Vilgalys R."/>
            <person name="Dunand C."/>
            <person name="Henrissat B."/>
            <person name="Grigoriev I.V."/>
            <person name="Hibbett D."/>
            <person name="Nagy L.G."/>
            <person name="Martin F.M."/>
        </authorList>
    </citation>
    <scope>NUCLEOTIDE SEQUENCE</scope>
    <source>
        <strain evidence="2">Prilba</strain>
    </source>
</reference>
<dbReference type="PANTHER" id="PTHR10799">
    <property type="entry name" value="SNF2/RAD54 HELICASE FAMILY"/>
    <property type="match status" value="1"/>
</dbReference>
<dbReference type="OrthoDB" id="5857104at2759"/>
<dbReference type="EMBL" id="WHVB01000077">
    <property type="protein sequence ID" value="KAF8463199.1"/>
    <property type="molecule type" value="Genomic_DNA"/>
</dbReference>